<evidence type="ECO:0000313" key="1">
    <source>
        <dbReference type="EMBL" id="KAH7446151.1"/>
    </source>
</evidence>
<dbReference type="AlphaFoldDB" id="A0A8T2VCF6"/>
<sequence length="35" mass="4118">MVDILQKRKSILLHIVDINISARSSKCFLWRGRYG</sequence>
<name>A0A8T2VCF6_CERRI</name>
<reference evidence="1" key="1">
    <citation type="submission" date="2021-08" db="EMBL/GenBank/DDBJ databases">
        <title>WGS assembly of Ceratopteris richardii.</title>
        <authorList>
            <person name="Marchant D.B."/>
            <person name="Chen G."/>
            <person name="Jenkins J."/>
            <person name="Shu S."/>
            <person name="Leebens-Mack J."/>
            <person name="Grimwood J."/>
            <person name="Schmutz J."/>
            <person name="Soltis P."/>
            <person name="Soltis D."/>
            <person name="Chen Z.-H."/>
        </authorList>
    </citation>
    <scope>NUCLEOTIDE SEQUENCE</scope>
    <source>
        <strain evidence="1">Whitten #5841</strain>
        <tissue evidence="1">Leaf</tissue>
    </source>
</reference>
<dbReference type="EMBL" id="CM035406">
    <property type="protein sequence ID" value="KAH7446151.1"/>
    <property type="molecule type" value="Genomic_DNA"/>
</dbReference>
<dbReference type="Proteomes" id="UP000825935">
    <property type="component" value="Chromosome 1"/>
</dbReference>
<evidence type="ECO:0000313" key="2">
    <source>
        <dbReference type="Proteomes" id="UP000825935"/>
    </source>
</evidence>
<keyword evidence="2" id="KW-1185">Reference proteome</keyword>
<proteinExistence type="predicted"/>
<accession>A0A8T2VCF6</accession>
<protein>
    <submittedName>
        <fullName evidence="1">Uncharacterized protein</fullName>
    </submittedName>
</protein>
<gene>
    <name evidence="1" type="ORF">KP509_01G041700</name>
</gene>
<organism evidence="1 2">
    <name type="scientific">Ceratopteris richardii</name>
    <name type="common">Triangle waterfern</name>
    <dbReference type="NCBI Taxonomy" id="49495"/>
    <lineage>
        <taxon>Eukaryota</taxon>
        <taxon>Viridiplantae</taxon>
        <taxon>Streptophyta</taxon>
        <taxon>Embryophyta</taxon>
        <taxon>Tracheophyta</taxon>
        <taxon>Polypodiopsida</taxon>
        <taxon>Polypodiidae</taxon>
        <taxon>Polypodiales</taxon>
        <taxon>Pteridineae</taxon>
        <taxon>Pteridaceae</taxon>
        <taxon>Parkerioideae</taxon>
        <taxon>Ceratopteris</taxon>
    </lineage>
</organism>
<comment type="caution">
    <text evidence="1">The sequence shown here is derived from an EMBL/GenBank/DDBJ whole genome shotgun (WGS) entry which is preliminary data.</text>
</comment>